<dbReference type="AlphaFoldDB" id="A0A0D7AE46"/>
<reference evidence="2 3" key="1">
    <citation type="journal article" date="2015" name="Fungal Genet. Biol.">
        <title>Evolution of novel wood decay mechanisms in Agaricales revealed by the genome sequences of Fistulina hepatica and Cylindrobasidium torrendii.</title>
        <authorList>
            <person name="Floudas D."/>
            <person name="Held B.W."/>
            <person name="Riley R."/>
            <person name="Nagy L.G."/>
            <person name="Koehler G."/>
            <person name="Ransdell A.S."/>
            <person name="Younus H."/>
            <person name="Chow J."/>
            <person name="Chiniquy J."/>
            <person name="Lipzen A."/>
            <person name="Tritt A."/>
            <person name="Sun H."/>
            <person name="Haridas S."/>
            <person name="LaButti K."/>
            <person name="Ohm R.A."/>
            <person name="Kues U."/>
            <person name="Blanchette R.A."/>
            <person name="Grigoriev I.V."/>
            <person name="Minto R.E."/>
            <person name="Hibbett D.S."/>
        </authorList>
    </citation>
    <scope>NUCLEOTIDE SEQUENCE [LARGE SCALE GENOMIC DNA]</scope>
    <source>
        <strain evidence="2 3">ATCC 64428</strain>
    </source>
</reference>
<feature type="compositionally biased region" description="Acidic residues" evidence="1">
    <location>
        <begin position="44"/>
        <end position="56"/>
    </location>
</feature>
<name>A0A0D7AE46_9AGAR</name>
<dbReference type="OrthoDB" id="2505473at2759"/>
<evidence type="ECO:0000313" key="3">
    <source>
        <dbReference type="Proteomes" id="UP000054144"/>
    </source>
</evidence>
<feature type="compositionally biased region" description="Basic and acidic residues" evidence="1">
    <location>
        <begin position="77"/>
        <end position="86"/>
    </location>
</feature>
<gene>
    <name evidence="2" type="ORF">FISHEDRAFT_41945</name>
</gene>
<feature type="region of interest" description="Disordered" evidence="1">
    <location>
        <begin position="1"/>
        <end position="93"/>
    </location>
</feature>
<accession>A0A0D7AE46</accession>
<organism evidence="2 3">
    <name type="scientific">Fistulina hepatica ATCC 64428</name>
    <dbReference type="NCBI Taxonomy" id="1128425"/>
    <lineage>
        <taxon>Eukaryota</taxon>
        <taxon>Fungi</taxon>
        <taxon>Dikarya</taxon>
        <taxon>Basidiomycota</taxon>
        <taxon>Agaricomycotina</taxon>
        <taxon>Agaricomycetes</taxon>
        <taxon>Agaricomycetidae</taxon>
        <taxon>Agaricales</taxon>
        <taxon>Fistulinaceae</taxon>
        <taxon>Fistulina</taxon>
    </lineage>
</organism>
<keyword evidence="3" id="KW-1185">Reference proteome</keyword>
<feature type="compositionally biased region" description="Basic and acidic residues" evidence="1">
    <location>
        <begin position="219"/>
        <end position="234"/>
    </location>
</feature>
<feature type="region of interest" description="Disordered" evidence="1">
    <location>
        <begin position="182"/>
        <end position="234"/>
    </location>
</feature>
<evidence type="ECO:0000313" key="2">
    <source>
        <dbReference type="EMBL" id="KIY49158.1"/>
    </source>
</evidence>
<protein>
    <submittedName>
        <fullName evidence="2">Uncharacterized protein</fullName>
    </submittedName>
</protein>
<dbReference type="Proteomes" id="UP000054144">
    <property type="component" value="Unassembled WGS sequence"/>
</dbReference>
<dbReference type="EMBL" id="KN881725">
    <property type="protein sequence ID" value="KIY49158.1"/>
    <property type="molecule type" value="Genomic_DNA"/>
</dbReference>
<evidence type="ECO:0000256" key="1">
    <source>
        <dbReference type="SAM" id="MobiDB-lite"/>
    </source>
</evidence>
<proteinExistence type="predicted"/>
<sequence length="234" mass="26416">MDHESVRPRGRGKPRGGLGKYLRARGRGRGIGRPAEFSNRLVLEEEQDEISDEEEAAERAAELSRKYGKRQLATNADRYEEPKPELDSDEEPVAEAEVELSRFLEKQRISENPVVLANDNDEGEVDHALDHLFSNGKPGVPKKRRVQQIAWDDELDEIQRAKTSADAARGIFSDLKSRFRAKSDHLRTRPIHTAPRKEETDRPVAPPLPASDGSTAVSKSERQNMKDFVDELLD</sequence>